<protein>
    <submittedName>
        <fullName evidence="3">GGDEF domain-containing protein</fullName>
    </submittedName>
</protein>
<keyword evidence="1" id="KW-0812">Transmembrane</keyword>
<gene>
    <name evidence="3" type="ORF">G9H71_14360</name>
</gene>
<name>A0ABX0GVK9_9ACTN</name>
<feature type="transmembrane region" description="Helical" evidence="1">
    <location>
        <begin position="211"/>
        <end position="229"/>
    </location>
</feature>
<feature type="transmembrane region" description="Helical" evidence="1">
    <location>
        <begin position="83"/>
        <end position="109"/>
    </location>
</feature>
<dbReference type="Gene3D" id="3.30.70.270">
    <property type="match status" value="1"/>
</dbReference>
<dbReference type="Pfam" id="PF00990">
    <property type="entry name" value="GGDEF"/>
    <property type="match status" value="1"/>
</dbReference>
<dbReference type="CDD" id="cd01949">
    <property type="entry name" value="GGDEF"/>
    <property type="match status" value="1"/>
</dbReference>
<dbReference type="Proteomes" id="UP000800981">
    <property type="component" value="Unassembled WGS sequence"/>
</dbReference>
<dbReference type="InterPro" id="IPR043128">
    <property type="entry name" value="Rev_trsase/Diguanyl_cyclase"/>
</dbReference>
<dbReference type="SMART" id="SM00267">
    <property type="entry name" value="GGDEF"/>
    <property type="match status" value="1"/>
</dbReference>
<evidence type="ECO:0000256" key="1">
    <source>
        <dbReference type="SAM" id="Phobius"/>
    </source>
</evidence>
<feature type="transmembrane region" description="Helical" evidence="1">
    <location>
        <begin position="148"/>
        <end position="168"/>
    </location>
</feature>
<keyword evidence="1" id="KW-1133">Transmembrane helix</keyword>
<feature type="domain" description="GGDEF" evidence="2">
    <location>
        <begin position="372"/>
        <end position="501"/>
    </location>
</feature>
<dbReference type="PANTHER" id="PTHR46663:SF2">
    <property type="entry name" value="GGDEF DOMAIN-CONTAINING PROTEIN"/>
    <property type="match status" value="1"/>
</dbReference>
<feature type="transmembrane region" description="Helical" evidence="1">
    <location>
        <begin position="121"/>
        <end position="142"/>
    </location>
</feature>
<evidence type="ECO:0000313" key="4">
    <source>
        <dbReference type="Proteomes" id="UP000800981"/>
    </source>
</evidence>
<sequence length="501" mass="51579">MRPQGTGPQSARPSLPLTRPLLAAALAVCVAAALLLPTAVPWAVLAPCAALVFAVSGGLSGPVGLGSGGGGRSGELPGTAPVAYVPLAVLLPGPAALLTLATGMAAALLLQERAAWHRAALTSAAHTVTGAAGLVLLAASGVEPVGERALVAASTAFVGALLTTRVLLARTEIGGRGGPALARLCRCATPTAAASAAVGAALAAWGERTPAVLWSAAVVAAAVSLVVAVHERQRREAERLHRALGFVVELSALRSAGDVRDRLRSALADVVDGARTHLTSDPPPPGEAAVELPTVGERREWLLVQAPGPIKPSVAGVAATMVDAARRSVEVMHERSRLHHAARHDPLTGLANRGQLEEVARRELARARREGGHLALLYIDLDGFKQVNDEYGHRAGDDLLRQVAGRMQAALREGDLPARIGGDEFCVLLTTSVRGPGDVDAAVQRLVEQVSSPYLVEGKVVNVGVSIGAAAPEEGVHDFEAMLRAADARMYADKRGPAGRR</sequence>
<reference evidence="3 4" key="1">
    <citation type="submission" date="2020-03" db="EMBL/GenBank/DDBJ databases">
        <title>Two novel Motilibacter sp.</title>
        <authorList>
            <person name="Liu S."/>
        </authorList>
    </citation>
    <scope>NUCLEOTIDE SEQUENCE [LARGE SCALE GENOMIC DNA]</scope>
    <source>
        <strain evidence="3 4">E257</strain>
    </source>
</reference>
<dbReference type="InterPro" id="IPR052163">
    <property type="entry name" value="DGC-Regulatory_Protein"/>
</dbReference>
<dbReference type="NCBIfam" id="TIGR00254">
    <property type="entry name" value="GGDEF"/>
    <property type="match status" value="1"/>
</dbReference>
<dbReference type="PANTHER" id="PTHR46663">
    <property type="entry name" value="DIGUANYLATE CYCLASE DGCT-RELATED"/>
    <property type="match status" value="1"/>
</dbReference>
<dbReference type="RefSeq" id="WP_166282995.1">
    <property type="nucleotide sequence ID" value="NZ_JAANNP010000013.1"/>
</dbReference>
<dbReference type="InterPro" id="IPR029787">
    <property type="entry name" value="Nucleotide_cyclase"/>
</dbReference>
<dbReference type="PROSITE" id="PS50887">
    <property type="entry name" value="GGDEF"/>
    <property type="match status" value="1"/>
</dbReference>
<evidence type="ECO:0000313" key="3">
    <source>
        <dbReference type="EMBL" id="NHC14968.1"/>
    </source>
</evidence>
<keyword evidence="4" id="KW-1185">Reference proteome</keyword>
<evidence type="ECO:0000259" key="2">
    <source>
        <dbReference type="PROSITE" id="PS50887"/>
    </source>
</evidence>
<keyword evidence="1" id="KW-0472">Membrane</keyword>
<proteinExistence type="predicted"/>
<dbReference type="InterPro" id="IPR000160">
    <property type="entry name" value="GGDEF_dom"/>
</dbReference>
<dbReference type="EMBL" id="JAANNP010000013">
    <property type="protein sequence ID" value="NHC14968.1"/>
    <property type="molecule type" value="Genomic_DNA"/>
</dbReference>
<comment type="caution">
    <text evidence="3">The sequence shown here is derived from an EMBL/GenBank/DDBJ whole genome shotgun (WGS) entry which is preliminary data.</text>
</comment>
<accession>A0ABX0GVK9</accession>
<organism evidence="3 4">
    <name type="scientific">Motilibacter deserti</name>
    <dbReference type="NCBI Taxonomy" id="2714956"/>
    <lineage>
        <taxon>Bacteria</taxon>
        <taxon>Bacillati</taxon>
        <taxon>Actinomycetota</taxon>
        <taxon>Actinomycetes</taxon>
        <taxon>Motilibacterales</taxon>
        <taxon>Motilibacteraceae</taxon>
        <taxon>Motilibacter</taxon>
    </lineage>
</organism>
<dbReference type="SUPFAM" id="SSF55073">
    <property type="entry name" value="Nucleotide cyclase"/>
    <property type="match status" value="1"/>
</dbReference>
<feature type="transmembrane region" description="Helical" evidence="1">
    <location>
        <begin position="180"/>
        <end position="205"/>
    </location>
</feature>